<sequence length="554" mass="62726">MHERPLPRGQAVVSVDLDLQDVFTLDVFNVLGRESKNKLFDKLRRLLQAHDVLVEAIGEKSLYDPIETDVQLATVFSQTAPLAVTALTLKNCTRRAVEELPQLGEWLFWDKVFAELAPGVRGNSIALNETEVLLPDAALFERLNQTRLLSARGSKSRMANYLGFRLLLLLSPFGTGADDKNVPASLAYALHRNYPTSLHDYQACLRFVNRFEPVVAMRRLHGDWKERLVKPDDLVQMVSFLKDELNVCLKTSSLFFTSSTNIVARILLEFLSGVSWQVLNPELMKHTWTLEHLTAAYEHLNVTDPASVIAFLQSAVQSKRDATSDLSAVQWKGGFLSTTANLARPYKVLEVPLPVFNLQKTLDDSVRHLQLARIGPRIYYAIYKALYFVSENLALDNMTWNPLRYFDTTSDCLWDQYSFASRRASNNSFPSPLYKGRTRDLDGLFNALALASTLDAYAFFVAAKRKQYRFKGSEDLDVAGLFFVEYAMNLCENLDPGFDAGRNRSKTPEAFLRHAWHQVNGPLMNLKEFSKAFSCPPGSFMNPSIKCPLIRKHH</sequence>
<dbReference type="PANTHER" id="PTHR11733">
    <property type="entry name" value="ZINC METALLOPROTEASE FAMILY M13 NEPRILYSIN-RELATED"/>
    <property type="match status" value="1"/>
</dbReference>
<dbReference type="PANTHER" id="PTHR11733:SF241">
    <property type="entry name" value="GH26575P-RELATED"/>
    <property type="match status" value="1"/>
</dbReference>
<dbReference type="Gene3D" id="1.10.1380.10">
    <property type="entry name" value="Neutral endopeptidase , domain2"/>
    <property type="match status" value="1"/>
</dbReference>
<dbReference type="Pfam" id="PF01431">
    <property type="entry name" value="Peptidase_M13"/>
    <property type="match status" value="1"/>
</dbReference>
<evidence type="ECO:0000313" key="3">
    <source>
        <dbReference type="Proteomes" id="UP001321473"/>
    </source>
</evidence>
<dbReference type="InterPro" id="IPR042089">
    <property type="entry name" value="Peptidase_M13_dom_2"/>
</dbReference>
<gene>
    <name evidence="2" type="ORF">V5799_011283</name>
</gene>
<organism evidence="2 3">
    <name type="scientific">Amblyomma americanum</name>
    <name type="common">Lone star tick</name>
    <dbReference type="NCBI Taxonomy" id="6943"/>
    <lineage>
        <taxon>Eukaryota</taxon>
        <taxon>Metazoa</taxon>
        <taxon>Ecdysozoa</taxon>
        <taxon>Arthropoda</taxon>
        <taxon>Chelicerata</taxon>
        <taxon>Arachnida</taxon>
        <taxon>Acari</taxon>
        <taxon>Parasitiformes</taxon>
        <taxon>Ixodida</taxon>
        <taxon>Ixodoidea</taxon>
        <taxon>Ixodidae</taxon>
        <taxon>Amblyomminae</taxon>
        <taxon>Amblyomma</taxon>
    </lineage>
</organism>
<dbReference type="EMBL" id="JARKHS020015723">
    <property type="protein sequence ID" value="KAK8774190.1"/>
    <property type="molecule type" value="Genomic_DNA"/>
</dbReference>
<dbReference type="InterPro" id="IPR024079">
    <property type="entry name" value="MetalloPept_cat_dom_sf"/>
</dbReference>
<reference evidence="2 3" key="1">
    <citation type="journal article" date="2023" name="Arcadia Sci">
        <title>De novo assembly of a long-read Amblyomma americanum tick genome.</title>
        <authorList>
            <person name="Chou S."/>
            <person name="Poskanzer K.E."/>
            <person name="Rollins M."/>
            <person name="Thuy-Boun P.S."/>
        </authorList>
    </citation>
    <scope>NUCLEOTIDE SEQUENCE [LARGE SCALE GENOMIC DNA]</scope>
    <source>
        <strain evidence="2">F_SG_1</strain>
        <tissue evidence="2">Salivary glands</tissue>
    </source>
</reference>
<dbReference type="InterPro" id="IPR000718">
    <property type="entry name" value="Peptidase_M13"/>
</dbReference>
<dbReference type="GO" id="GO:0016485">
    <property type="term" value="P:protein processing"/>
    <property type="evidence" value="ECO:0007669"/>
    <property type="project" value="TreeGrafter"/>
</dbReference>
<evidence type="ECO:0000259" key="1">
    <source>
        <dbReference type="Pfam" id="PF01431"/>
    </source>
</evidence>
<dbReference type="AlphaFoldDB" id="A0AAQ4EHP7"/>
<keyword evidence="3" id="KW-1185">Reference proteome</keyword>
<comment type="caution">
    <text evidence="2">The sequence shown here is derived from an EMBL/GenBank/DDBJ whole genome shotgun (WGS) entry which is preliminary data.</text>
</comment>
<dbReference type="GO" id="GO:0005886">
    <property type="term" value="C:plasma membrane"/>
    <property type="evidence" value="ECO:0007669"/>
    <property type="project" value="TreeGrafter"/>
</dbReference>
<protein>
    <recommendedName>
        <fullName evidence="1">Peptidase M13 C-terminal domain-containing protein</fullName>
    </recommendedName>
</protein>
<dbReference type="InterPro" id="IPR018497">
    <property type="entry name" value="Peptidase_M13_C"/>
</dbReference>
<dbReference type="GO" id="GO:0004222">
    <property type="term" value="F:metalloendopeptidase activity"/>
    <property type="evidence" value="ECO:0007669"/>
    <property type="project" value="InterPro"/>
</dbReference>
<dbReference type="SUPFAM" id="SSF55486">
    <property type="entry name" value="Metalloproteases ('zincins'), catalytic domain"/>
    <property type="match status" value="1"/>
</dbReference>
<accession>A0AAQ4EHP7</accession>
<proteinExistence type="predicted"/>
<dbReference type="Proteomes" id="UP001321473">
    <property type="component" value="Unassembled WGS sequence"/>
</dbReference>
<dbReference type="PROSITE" id="PS51885">
    <property type="entry name" value="NEPRILYSIN"/>
    <property type="match status" value="1"/>
</dbReference>
<feature type="domain" description="Peptidase M13 C-terminal" evidence="1">
    <location>
        <begin position="398"/>
        <end position="547"/>
    </location>
</feature>
<name>A0AAQ4EHP7_AMBAM</name>
<dbReference type="Gene3D" id="3.40.390.10">
    <property type="entry name" value="Collagenase (Catalytic Domain)"/>
    <property type="match status" value="1"/>
</dbReference>
<evidence type="ECO:0000313" key="2">
    <source>
        <dbReference type="EMBL" id="KAK8774190.1"/>
    </source>
</evidence>